<keyword evidence="5" id="KW-0547">Nucleotide-binding</keyword>
<evidence type="ECO:0000256" key="4">
    <source>
        <dbReference type="ARBA" id="ARBA00022737"/>
    </source>
</evidence>
<dbReference type="Gene3D" id="3.40.50.300">
    <property type="entry name" value="P-loop containing nucleotide triphosphate hydrolases"/>
    <property type="match status" value="1"/>
</dbReference>
<dbReference type="PANTHER" id="PTHR43790:SF8">
    <property type="entry name" value="SUGAR ABC TRANSPORTER ATP-BINDING PROTEIN"/>
    <property type="match status" value="1"/>
</dbReference>
<name>A0A4V5PJY4_9BURK</name>
<dbReference type="InterPro" id="IPR017871">
    <property type="entry name" value="ABC_transporter-like_CS"/>
</dbReference>
<evidence type="ECO:0000256" key="5">
    <source>
        <dbReference type="ARBA" id="ARBA00022741"/>
    </source>
</evidence>
<evidence type="ECO:0000256" key="2">
    <source>
        <dbReference type="ARBA" id="ARBA00022519"/>
    </source>
</evidence>
<organism evidence="8 9">
    <name type="scientific">Trinickia terrae</name>
    <dbReference type="NCBI Taxonomy" id="2571161"/>
    <lineage>
        <taxon>Bacteria</taxon>
        <taxon>Pseudomonadati</taxon>
        <taxon>Pseudomonadota</taxon>
        <taxon>Betaproteobacteria</taxon>
        <taxon>Burkholderiales</taxon>
        <taxon>Burkholderiaceae</taxon>
        <taxon>Trinickia</taxon>
    </lineage>
</organism>
<keyword evidence="1" id="KW-1003">Cell membrane</keyword>
<evidence type="ECO:0000313" key="8">
    <source>
        <dbReference type="EMBL" id="TKC87970.1"/>
    </source>
</evidence>
<dbReference type="InterPro" id="IPR027417">
    <property type="entry name" value="P-loop_NTPase"/>
</dbReference>
<gene>
    <name evidence="8" type="ORF">FAZ69_17080</name>
</gene>
<feature type="domain" description="ABC transporter" evidence="7">
    <location>
        <begin position="8"/>
        <end position="248"/>
    </location>
</feature>
<dbReference type="AlphaFoldDB" id="A0A4V5PJY4"/>
<dbReference type="OrthoDB" id="9776369at2"/>
<dbReference type="GO" id="GO:0005524">
    <property type="term" value="F:ATP binding"/>
    <property type="evidence" value="ECO:0007669"/>
    <property type="project" value="UniProtKB-KW"/>
</dbReference>
<keyword evidence="3" id="KW-0813">Transport</keyword>
<keyword evidence="3" id="KW-0762">Sugar transport</keyword>
<dbReference type="Pfam" id="PF00005">
    <property type="entry name" value="ABC_tran"/>
    <property type="match status" value="1"/>
</dbReference>
<dbReference type="InterPro" id="IPR050107">
    <property type="entry name" value="ABC_carbohydrate_import_ATPase"/>
</dbReference>
<dbReference type="SUPFAM" id="SSF52540">
    <property type="entry name" value="P-loop containing nucleoside triphosphate hydrolases"/>
    <property type="match status" value="1"/>
</dbReference>
<evidence type="ECO:0000256" key="6">
    <source>
        <dbReference type="ARBA" id="ARBA00022840"/>
    </source>
</evidence>
<keyword evidence="9" id="KW-1185">Reference proteome</keyword>
<evidence type="ECO:0000256" key="3">
    <source>
        <dbReference type="ARBA" id="ARBA00022597"/>
    </source>
</evidence>
<protein>
    <submittedName>
        <fullName evidence="8">Sugar ABC transporter ATP-binding protein</fullName>
    </submittedName>
</protein>
<dbReference type="RefSeq" id="WP_136896234.1">
    <property type="nucleotide sequence ID" value="NZ_SWJE01000008.1"/>
</dbReference>
<dbReference type="EMBL" id="SWJE01000008">
    <property type="protein sequence ID" value="TKC87970.1"/>
    <property type="molecule type" value="Genomic_DNA"/>
</dbReference>
<sequence>MPDAREALRVEDIVKRFGPVTALDGVSLTLAEGEILGILGDNGAGKSTLMKILTGFHQQTSGKVFVRGAETLLRSVDHARSLGIECVYQDLALANSLSIYHNMFLNREIVYPGPVRLLNNRAMRRRAAECLEDIGVNVPSVDLPVEKLSGGQRQAIAVARAVNSDARILLLDEPLAAMGAREAGLIIDLIMRLKQKGNISIVMIMHNYAQTLDIADRVMLMQRGHVTYQRDSASTSVAELMDIVRREYRAMRSNSY</sequence>
<dbReference type="SMART" id="SM00382">
    <property type="entry name" value="AAA"/>
    <property type="match status" value="1"/>
</dbReference>
<dbReference type="InterPro" id="IPR003439">
    <property type="entry name" value="ABC_transporter-like_ATP-bd"/>
</dbReference>
<dbReference type="PROSITE" id="PS00211">
    <property type="entry name" value="ABC_TRANSPORTER_1"/>
    <property type="match status" value="1"/>
</dbReference>
<accession>A0A4V5PJY4</accession>
<evidence type="ECO:0000256" key="1">
    <source>
        <dbReference type="ARBA" id="ARBA00022475"/>
    </source>
</evidence>
<keyword evidence="6 8" id="KW-0067">ATP-binding</keyword>
<evidence type="ECO:0000313" key="9">
    <source>
        <dbReference type="Proteomes" id="UP000305539"/>
    </source>
</evidence>
<dbReference type="Proteomes" id="UP000305539">
    <property type="component" value="Unassembled WGS sequence"/>
</dbReference>
<proteinExistence type="predicted"/>
<dbReference type="PANTHER" id="PTHR43790">
    <property type="entry name" value="CARBOHYDRATE TRANSPORT ATP-BINDING PROTEIN MG119-RELATED"/>
    <property type="match status" value="1"/>
</dbReference>
<evidence type="ECO:0000259" key="7">
    <source>
        <dbReference type="PROSITE" id="PS50893"/>
    </source>
</evidence>
<dbReference type="CDD" id="cd03216">
    <property type="entry name" value="ABC_Carb_Monos_I"/>
    <property type="match status" value="1"/>
</dbReference>
<keyword evidence="2" id="KW-0472">Membrane</keyword>
<reference evidence="8 9" key="1">
    <citation type="submission" date="2019-04" db="EMBL/GenBank/DDBJ databases">
        <title>Trinickia sp. 7GSK02, isolated from subtropical forest soil.</title>
        <authorList>
            <person name="Gao Z.-H."/>
            <person name="Qiu L.-H."/>
        </authorList>
    </citation>
    <scope>NUCLEOTIDE SEQUENCE [LARGE SCALE GENOMIC DNA]</scope>
    <source>
        <strain evidence="8 9">7GSK02</strain>
    </source>
</reference>
<dbReference type="InterPro" id="IPR003593">
    <property type="entry name" value="AAA+_ATPase"/>
</dbReference>
<dbReference type="PROSITE" id="PS50893">
    <property type="entry name" value="ABC_TRANSPORTER_2"/>
    <property type="match status" value="1"/>
</dbReference>
<comment type="caution">
    <text evidence="8">The sequence shown here is derived from an EMBL/GenBank/DDBJ whole genome shotgun (WGS) entry which is preliminary data.</text>
</comment>
<keyword evidence="4" id="KW-0677">Repeat</keyword>
<dbReference type="GO" id="GO:0016887">
    <property type="term" value="F:ATP hydrolysis activity"/>
    <property type="evidence" value="ECO:0007669"/>
    <property type="project" value="InterPro"/>
</dbReference>
<keyword evidence="2" id="KW-0997">Cell inner membrane</keyword>